<dbReference type="EMBL" id="CP073721">
    <property type="protein sequence ID" value="UWZ37919.1"/>
    <property type="molecule type" value="Genomic_DNA"/>
</dbReference>
<keyword evidence="2" id="KW-0238">DNA-binding</keyword>
<dbReference type="Proteomes" id="UP001058271">
    <property type="component" value="Chromosome"/>
</dbReference>
<evidence type="ECO:0000259" key="4">
    <source>
        <dbReference type="SMART" id="SM00421"/>
    </source>
</evidence>
<feature type="domain" description="HTH luxR-type" evidence="4">
    <location>
        <begin position="39"/>
        <end position="97"/>
    </location>
</feature>
<dbReference type="RefSeq" id="WP_260727281.1">
    <property type="nucleotide sequence ID" value="NZ_BAAABS010000033.1"/>
</dbReference>
<sequence length="113" mass="12683">MIGPLTVDEAREQINLRLREIDELWAAVQVEAPEVRRPTGRLTEMELQVARAAAWSTLSFPEIARERWVSVNTVRSQIKSAYGKLGIHRRADLRSALLDAERIPGDPQPEAAA</sequence>
<dbReference type="SUPFAM" id="SSF46894">
    <property type="entry name" value="C-terminal effector domain of the bipartite response regulators"/>
    <property type="match status" value="1"/>
</dbReference>
<keyword evidence="1" id="KW-0805">Transcription regulation</keyword>
<name>A0ABY5ZC58_9ACTN</name>
<dbReference type="SMART" id="SM00421">
    <property type="entry name" value="HTH_LUXR"/>
    <property type="match status" value="1"/>
</dbReference>
<evidence type="ECO:0000256" key="1">
    <source>
        <dbReference type="ARBA" id="ARBA00023015"/>
    </source>
</evidence>
<evidence type="ECO:0000256" key="2">
    <source>
        <dbReference type="ARBA" id="ARBA00023125"/>
    </source>
</evidence>
<keyword evidence="6" id="KW-1185">Reference proteome</keyword>
<dbReference type="InterPro" id="IPR016032">
    <property type="entry name" value="Sig_transdc_resp-reg_C-effctor"/>
</dbReference>
<evidence type="ECO:0000313" key="5">
    <source>
        <dbReference type="EMBL" id="UWZ37919.1"/>
    </source>
</evidence>
<dbReference type="Gene3D" id="1.10.10.10">
    <property type="entry name" value="Winged helix-like DNA-binding domain superfamily/Winged helix DNA-binding domain"/>
    <property type="match status" value="1"/>
</dbReference>
<accession>A0ABY5ZC58</accession>
<evidence type="ECO:0000313" key="6">
    <source>
        <dbReference type="Proteomes" id="UP001058271"/>
    </source>
</evidence>
<proteinExistence type="predicted"/>
<dbReference type="InterPro" id="IPR036388">
    <property type="entry name" value="WH-like_DNA-bd_sf"/>
</dbReference>
<reference evidence="5" key="1">
    <citation type="submission" date="2021-04" db="EMBL/GenBank/DDBJ databases">
        <title>Biosynthetic gene clusters of Dactylosporangioum roseum.</title>
        <authorList>
            <person name="Hartkoorn R.C."/>
            <person name="Beaudoing E."/>
            <person name="Hot D."/>
            <person name="Moureu S."/>
        </authorList>
    </citation>
    <scope>NUCLEOTIDE SEQUENCE</scope>
    <source>
        <strain evidence="5">NRRL B-16295</strain>
    </source>
</reference>
<dbReference type="PANTHER" id="PTHR44688:SF16">
    <property type="entry name" value="DNA-BINDING TRANSCRIPTIONAL ACTIVATOR DEVR_DOSR"/>
    <property type="match status" value="1"/>
</dbReference>
<dbReference type="InterPro" id="IPR000792">
    <property type="entry name" value="Tscrpt_reg_LuxR_C"/>
</dbReference>
<evidence type="ECO:0000256" key="3">
    <source>
        <dbReference type="ARBA" id="ARBA00023163"/>
    </source>
</evidence>
<protein>
    <submittedName>
        <fullName evidence="5">Helix-turn-helix transcriptional regulator</fullName>
    </submittedName>
</protein>
<dbReference type="PANTHER" id="PTHR44688">
    <property type="entry name" value="DNA-BINDING TRANSCRIPTIONAL ACTIVATOR DEVR_DOSR"/>
    <property type="match status" value="1"/>
</dbReference>
<organism evidence="5 6">
    <name type="scientific">Dactylosporangium roseum</name>
    <dbReference type="NCBI Taxonomy" id="47989"/>
    <lineage>
        <taxon>Bacteria</taxon>
        <taxon>Bacillati</taxon>
        <taxon>Actinomycetota</taxon>
        <taxon>Actinomycetes</taxon>
        <taxon>Micromonosporales</taxon>
        <taxon>Micromonosporaceae</taxon>
        <taxon>Dactylosporangium</taxon>
    </lineage>
</organism>
<keyword evidence="3" id="KW-0804">Transcription</keyword>
<gene>
    <name evidence="5" type="ORF">Drose_06480</name>
</gene>